<feature type="compositionally biased region" description="Pro residues" evidence="1">
    <location>
        <begin position="1781"/>
        <end position="1797"/>
    </location>
</feature>
<dbReference type="RefSeq" id="XP_013758666.1">
    <property type="nucleotide sequence ID" value="XM_013903212.1"/>
</dbReference>
<sequence length="2020" mass="212539">MTRVVAIAAAAALILGLVSSVMGFAASPGPFLPRIDVTLPPPPPQAVAWQVRAALVSRTVAGSSPPQALGQLFRTTLTGDLDSWPYAPEDPTHLQELSIWVNATSGMLEIWTLALLPHVIVYFDLDSNKSTGFAYHGMPIGADFRLDITDAGATASLFNPDYLRSTGTPTSAAAFPPTGDSLFPVAVSELAPGVVALHTELPLALLYGYIPPASPRAALPLALYAAAPAFDLVATLTFDTLPTPGYDVSSPMYISFGPGRTARLPASPPPPSPLQLGVPELQLVNDASYALVLLWEDAGGNLALYDPLAEPLVVTLPRAHVRTEVTPLPPVIPAGASLIVLRSDANYVLSPHDRSPGSVAVILSSAMGEADGGRTIEHLDNDPLLAPITPYYYTAYIVTASGDYVASNYVARDRSIGSIVRGPIPGISPDSDYLVFFSAWTEDNIRTAEKYDLVICHPGGGSALITAAQVRDIRDGPDNILGNADDTIVIGYISVGEDYGERGDGSGINNPRNTSLRAGLNTGTGPLTYDYTTGEAVYTNNGYPSFYVDMVGSYSDAGGSFIDFIPDGKPDQNTEWGGLYVNPGDPLWFTFLKEASYVSVGTAGLDYILAELGMDGLFLDTLGVTAPWSFWQPPSTTSDYYWLRHGGLDLIARLAYEYPDAVLIGNRPLHFAFPEFAGSRYDDFRSYLNGVYWESWAADMNFWWSEASGRVFNDQLVAAQDNADGRGFTTLVLDYWAVMFAARESGEAQGAPWYETPLEYVAATESLDFPTHIAPSRSLAEIDDVVYNIHHPEVYGGAPDIAVVSIIPVFQRSLADAASEPIPHATLVNVTLVNRGTPPASPADPFKGTLTVVHNGVEHSQHQVAFTSGYYLPGSRVVVQVSIPLNTTGAVIGNHVFVDVVLDASAPAEHATANNHEDVLLESFFYVVPSHVYRHDPPPDFAVAGLAIDPPEPATGSRGIGQSSRAFVWSSFALAQVGNIETPFLLPGTQTSVAFTHPPIPRAGEFSLAVTLDAVLAVPEADETNNEASLAQVVVVQPPTRLALPVPALTTTASAATSVSHLPAVLDSNAVDIVVFPLQPPPIARAFADFFLFINADDDVATGYLSGFDFLVLNRKLFRHDSAAGPGWGWINVDIAPHDTSVELTLAYRDSSRRALDLVISTSLLFDDHPLVLYVYATLSPHTLAGDGIPDSSPSDVTSGGRGLPLRLGSPSASSLHSGFSAAHVAAVSSDGRAALLVDTSPTKVFLRYDSVATAGVLLNVMSDLAVVLASSGPTPGVAVFDGQIWIYAGVNGSDATTASPPGIRAALGIDHSWPMWRTGPADAVTIAQSYATGILELALDASAVADAGLSLPPTEAAPLLAKMVFEAGARNAADAAWLPGQSAPTGSSAFAAIPNCVDGLRGPGEAGPDCGGGCRAQCEYALDCFNGLHDASEEAIDCGGICGWPCVPAAPGYPDWDAAPRPPAAVARYTFERTPGVDAGGDVTSATLSLGKHAAVVRLRADGADADYLLRPTAYGGTVIVFVGLVGVDGFSTVGGPGFAATMAFINSEPFFYDGSGTEWAWTRVADSEQISRAVLAPISAGVDFIISRRDLSRAAAEQGVLADELVVHVAITTSGGEKAVPDATSFMTIEAPGHDYARLRYTSSRTSTAALLTTHGPRVAGGFSGAHESIFFAPGAPTVPSAGYEVVPGVYAVALIYDGVGYVYDGLDRSSEWKWRRLAASMYAHAQSEFHTEVSIAHLVWSGVIPAATHMEIYAELRSDRGTIGNLYDDVKDRVPDVGPLPPPSPPTSPPPTSPPDIVTPVVRLGIDGNAGDWAPLMSGSPAPPVQVAVAHDVVGDLQPALGPSAARHFASRVADPRDDLREVLAASDDSVVAVFASTHAATGTVPSSTSRFQIFFASRGSPRAGYALSDGYVALALIDRGIGYVYSGASVSSVWSWMPLQDPSLLFSFVSRGNGLEAFMTRRVWSHLLVAGDESVEPVVGLVDDATGLADYAPDLNGLGSVTAAATCFPAAAVGRY</sequence>
<dbReference type="Proteomes" id="UP000054408">
    <property type="component" value="Unassembled WGS sequence"/>
</dbReference>
<accession>A0A0L0D7W2</accession>
<protein>
    <recommendedName>
        <fullName evidence="5">CARDB domain-containing protein</fullName>
    </recommendedName>
</protein>
<evidence type="ECO:0000256" key="1">
    <source>
        <dbReference type="SAM" id="MobiDB-lite"/>
    </source>
</evidence>
<evidence type="ECO:0008006" key="5">
    <source>
        <dbReference type="Google" id="ProtNLM"/>
    </source>
</evidence>
<dbReference type="EMBL" id="GL349451">
    <property type="protein sequence ID" value="KNC48439.1"/>
    <property type="molecule type" value="Genomic_DNA"/>
</dbReference>
<dbReference type="GeneID" id="25569746"/>
<feature type="chain" id="PRO_5005536962" description="CARDB domain-containing protein" evidence="2">
    <location>
        <begin position="24"/>
        <end position="2020"/>
    </location>
</feature>
<keyword evidence="2" id="KW-0732">Signal</keyword>
<dbReference type="Gene3D" id="3.20.20.70">
    <property type="entry name" value="Aldolase class I"/>
    <property type="match status" value="1"/>
</dbReference>
<feature type="region of interest" description="Disordered" evidence="1">
    <location>
        <begin position="1774"/>
        <end position="1798"/>
    </location>
</feature>
<dbReference type="eggNOG" id="ENOG502RAC2">
    <property type="taxonomic scope" value="Eukaryota"/>
</dbReference>
<feature type="signal peptide" evidence="2">
    <location>
        <begin position="1"/>
        <end position="23"/>
    </location>
</feature>
<name>A0A0L0D7W2_THETB</name>
<dbReference type="InterPro" id="IPR013783">
    <property type="entry name" value="Ig-like_fold"/>
</dbReference>
<dbReference type="InterPro" id="IPR013785">
    <property type="entry name" value="Aldolase_TIM"/>
</dbReference>
<dbReference type="Gene3D" id="2.60.40.10">
    <property type="entry name" value="Immunoglobulins"/>
    <property type="match status" value="1"/>
</dbReference>
<reference evidence="3 4" key="1">
    <citation type="submission" date="2010-05" db="EMBL/GenBank/DDBJ databases">
        <title>The Genome Sequence of Thecamonas trahens ATCC 50062.</title>
        <authorList>
            <consortium name="The Broad Institute Genome Sequencing Platform"/>
            <person name="Russ C."/>
            <person name="Cuomo C."/>
            <person name="Shea T."/>
            <person name="Young S.K."/>
            <person name="Zeng Q."/>
            <person name="Koehrsen M."/>
            <person name="Haas B."/>
            <person name="Borodovsky M."/>
            <person name="Guigo R."/>
            <person name="Alvarado L."/>
            <person name="Berlin A."/>
            <person name="Bochicchio J."/>
            <person name="Borenstein D."/>
            <person name="Chapman S."/>
            <person name="Chen Z."/>
            <person name="Freedman E."/>
            <person name="Gellesch M."/>
            <person name="Goldberg J."/>
            <person name="Griggs A."/>
            <person name="Gujja S."/>
            <person name="Heilman E."/>
            <person name="Heiman D."/>
            <person name="Hepburn T."/>
            <person name="Howarth C."/>
            <person name="Jen D."/>
            <person name="Larson L."/>
            <person name="Mehta T."/>
            <person name="Park D."/>
            <person name="Pearson M."/>
            <person name="Roberts A."/>
            <person name="Saif S."/>
            <person name="Shenoy N."/>
            <person name="Sisk P."/>
            <person name="Stolte C."/>
            <person name="Sykes S."/>
            <person name="Thomson T."/>
            <person name="Walk T."/>
            <person name="White J."/>
            <person name="Yandava C."/>
            <person name="Burger G."/>
            <person name="Gray M.W."/>
            <person name="Holland P.W.H."/>
            <person name="King N."/>
            <person name="Lang F.B.F."/>
            <person name="Roger A.J."/>
            <person name="Ruiz-Trillo I."/>
            <person name="Lander E."/>
            <person name="Nusbaum C."/>
        </authorList>
    </citation>
    <scope>NUCLEOTIDE SEQUENCE [LARGE SCALE GENOMIC DNA]</scope>
    <source>
        <strain evidence="3 4">ATCC 50062</strain>
    </source>
</reference>
<evidence type="ECO:0000313" key="3">
    <source>
        <dbReference type="EMBL" id="KNC48439.1"/>
    </source>
</evidence>
<proteinExistence type="predicted"/>
<evidence type="ECO:0000313" key="4">
    <source>
        <dbReference type="Proteomes" id="UP000054408"/>
    </source>
</evidence>
<evidence type="ECO:0000256" key="2">
    <source>
        <dbReference type="SAM" id="SignalP"/>
    </source>
</evidence>
<gene>
    <name evidence="3" type="ORF">AMSG_11831</name>
</gene>
<organism evidence="3 4">
    <name type="scientific">Thecamonas trahens ATCC 50062</name>
    <dbReference type="NCBI Taxonomy" id="461836"/>
    <lineage>
        <taxon>Eukaryota</taxon>
        <taxon>Apusozoa</taxon>
        <taxon>Apusomonadida</taxon>
        <taxon>Apusomonadidae</taxon>
        <taxon>Thecamonas</taxon>
    </lineage>
</organism>
<keyword evidence="4" id="KW-1185">Reference proteome</keyword>